<dbReference type="PANTHER" id="PTHR40115">
    <property type="entry name" value="INNER MEMBRANE PROTEIN WITH PEPSY TM HELIX"/>
    <property type="match status" value="1"/>
</dbReference>
<sequence length="170" mass="19661">MNKRKTRNNFRTYHRYLGFFLAGIMAMYAISGIVMIFRTTETFLVEKTVQKKVPEGLNEQQLGQTLRIKNFKIDRTEGTKSFFKEGVLDRSTGIATYQVKQLPAVLSSFTKLHKANTRQPLFYFNIFFGLSLLFFVVSAFWMFVPSTKVFKKGLWFSVGGIVLLLILLFV</sequence>
<feature type="transmembrane region" description="Helical" evidence="1">
    <location>
        <begin position="121"/>
        <end position="141"/>
    </location>
</feature>
<dbReference type="PANTHER" id="PTHR40115:SF1">
    <property type="entry name" value="INNER MEMBRANE PROTEIN WITH PEPSY TM HELIX"/>
    <property type="match status" value="1"/>
</dbReference>
<keyword evidence="1" id="KW-0472">Membrane</keyword>
<protein>
    <recommendedName>
        <fullName evidence="4">PepSY domain-containing protein</fullName>
    </recommendedName>
</protein>
<dbReference type="KEGG" id="grs:C7S20_06825"/>
<dbReference type="OrthoDB" id="6330679at2"/>
<dbReference type="InterPro" id="IPR005625">
    <property type="entry name" value="PepSY-ass_TM"/>
</dbReference>
<dbReference type="Proteomes" id="UP000241507">
    <property type="component" value="Chromosome"/>
</dbReference>
<evidence type="ECO:0000313" key="2">
    <source>
        <dbReference type="EMBL" id="AVR45007.1"/>
    </source>
</evidence>
<dbReference type="Pfam" id="PF03929">
    <property type="entry name" value="PepSY_TM"/>
    <property type="match status" value="1"/>
</dbReference>
<organism evidence="2 3">
    <name type="scientific">Christiangramia fulva</name>
    <dbReference type="NCBI Taxonomy" id="2126553"/>
    <lineage>
        <taxon>Bacteria</taxon>
        <taxon>Pseudomonadati</taxon>
        <taxon>Bacteroidota</taxon>
        <taxon>Flavobacteriia</taxon>
        <taxon>Flavobacteriales</taxon>
        <taxon>Flavobacteriaceae</taxon>
        <taxon>Christiangramia</taxon>
    </lineage>
</organism>
<reference evidence="3" key="1">
    <citation type="submission" date="2018-03" db="EMBL/GenBank/DDBJ databases">
        <title>Gramella fulva sp. nov., isolated from a dry surface of tidal flat.</title>
        <authorList>
            <person name="Hwang S.H."/>
            <person name="Hwang W.M."/>
            <person name="Kang K."/>
            <person name="Ahn T.-Y."/>
        </authorList>
    </citation>
    <scope>NUCLEOTIDE SEQUENCE [LARGE SCALE GENOMIC DNA]</scope>
    <source>
        <strain evidence="3">SH35</strain>
    </source>
</reference>
<feature type="transmembrane region" description="Helical" evidence="1">
    <location>
        <begin position="16"/>
        <end position="37"/>
    </location>
</feature>
<dbReference type="InterPro" id="IPR032307">
    <property type="entry name" value="PepSY_TM-like_2"/>
</dbReference>
<name>A0A2R3Z407_9FLAO</name>
<keyword evidence="1" id="KW-0812">Transmembrane</keyword>
<evidence type="ECO:0000313" key="3">
    <source>
        <dbReference type="Proteomes" id="UP000241507"/>
    </source>
</evidence>
<dbReference type="AlphaFoldDB" id="A0A2R3Z407"/>
<evidence type="ECO:0008006" key="4">
    <source>
        <dbReference type="Google" id="ProtNLM"/>
    </source>
</evidence>
<accession>A0A2R3Z407</accession>
<proteinExistence type="predicted"/>
<gene>
    <name evidence="2" type="ORF">C7S20_06825</name>
</gene>
<keyword evidence="3" id="KW-1185">Reference proteome</keyword>
<evidence type="ECO:0000256" key="1">
    <source>
        <dbReference type="SAM" id="Phobius"/>
    </source>
</evidence>
<feature type="transmembrane region" description="Helical" evidence="1">
    <location>
        <begin position="153"/>
        <end position="169"/>
    </location>
</feature>
<dbReference type="EMBL" id="CP028136">
    <property type="protein sequence ID" value="AVR45007.1"/>
    <property type="molecule type" value="Genomic_DNA"/>
</dbReference>
<keyword evidence="1" id="KW-1133">Transmembrane helix</keyword>
<dbReference type="RefSeq" id="WP_107011785.1">
    <property type="nucleotide sequence ID" value="NZ_CP028136.1"/>
</dbReference>